<dbReference type="InterPro" id="IPR036890">
    <property type="entry name" value="HATPase_C_sf"/>
</dbReference>
<dbReference type="SUPFAM" id="SSF55874">
    <property type="entry name" value="ATPase domain of HSP90 chaperone/DNA topoisomerase II/histidine kinase"/>
    <property type="match status" value="1"/>
</dbReference>
<accession>A0A653F300</accession>
<dbReference type="EMBL" id="LR589157">
    <property type="protein sequence ID" value="VTP03406.1"/>
    <property type="molecule type" value="Genomic_DNA"/>
</dbReference>
<proteinExistence type="predicted"/>
<dbReference type="AlphaFoldDB" id="A0A653F300"/>
<name>A0A653F300_9MYCO</name>
<reference evidence="1" key="1">
    <citation type="submission" date="2019-05" db="EMBL/GenBank/DDBJ databases">
        <authorList>
            <person name="Naeem R."/>
            <person name="Antony C."/>
            <person name="Guan Q."/>
        </authorList>
    </citation>
    <scope>NUCLEOTIDE SEQUENCE</scope>
    <source>
        <strain evidence="1">2</strain>
    </source>
</reference>
<protein>
    <recommendedName>
        <fullName evidence="2">ATP-binding protein</fullName>
    </recommendedName>
</protein>
<gene>
    <name evidence="1" type="ORF">BIN_B_05017</name>
</gene>
<evidence type="ECO:0000313" key="1">
    <source>
        <dbReference type="EMBL" id="VTP03406.1"/>
    </source>
</evidence>
<organism evidence="1">
    <name type="scientific">Mycobacterium riyadhense</name>
    <dbReference type="NCBI Taxonomy" id="486698"/>
    <lineage>
        <taxon>Bacteria</taxon>
        <taxon>Bacillati</taxon>
        <taxon>Actinomycetota</taxon>
        <taxon>Actinomycetes</taxon>
        <taxon>Mycobacteriales</taxon>
        <taxon>Mycobacteriaceae</taxon>
        <taxon>Mycobacterium</taxon>
    </lineage>
</organism>
<sequence length="83" mass="8728">MSKGSVKNGVSASYDLVPTHLAVQAMRDNGYRNTAYAIAELIDNSIQAGATRVELLCRENEELVQTGSSQLAVALVPAGCDSS</sequence>
<evidence type="ECO:0008006" key="2">
    <source>
        <dbReference type="Google" id="ProtNLM"/>
    </source>
</evidence>